<accession>A0A1E1W8X9</accession>
<feature type="region of interest" description="Disordered" evidence="1">
    <location>
        <begin position="143"/>
        <end position="166"/>
    </location>
</feature>
<evidence type="ECO:0000313" key="2">
    <source>
        <dbReference type="EMBL" id="JAT83331.1"/>
    </source>
</evidence>
<dbReference type="OrthoDB" id="7477592at2759"/>
<gene>
    <name evidence="2" type="ORF">g.7860</name>
</gene>
<feature type="compositionally biased region" description="Polar residues" evidence="1">
    <location>
        <begin position="157"/>
        <end position="166"/>
    </location>
</feature>
<reference evidence="2" key="1">
    <citation type="submission" date="2015-09" db="EMBL/GenBank/DDBJ databases">
        <title>De novo assembly of Pectinophora gossypiella (Pink Bollworm) gut transcriptome.</title>
        <authorList>
            <person name="Tassone E.E."/>
        </authorList>
    </citation>
    <scope>NUCLEOTIDE SEQUENCE</scope>
</reference>
<proteinExistence type="predicted"/>
<evidence type="ECO:0000256" key="1">
    <source>
        <dbReference type="SAM" id="MobiDB-lite"/>
    </source>
</evidence>
<feature type="non-terminal residue" evidence="2">
    <location>
        <position position="1"/>
    </location>
</feature>
<dbReference type="AlphaFoldDB" id="A0A1E1W8X9"/>
<name>A0A1E1W8X9_PECGO</name>
<protein>
    <submittedName>
        <fullName evidence="2">Uncharacterized protein</fullName>
    </submittedName>
</protein>
<dbReference type="EMBL" id="GDQN01007723">
    <property type="protein sequence ID" value="JAT83331.1"/>
    <property type="molecule type" value="Transcribed_RNA"/>
</dbReference>
<organism evidence="2">
    <name type="scientific">Pectinophora gossypiella</name>
    <name type="common">Cotton pink bollworm</name>
    <name type="synonym">Depressaria gossypiella</name>
    <dbReference type="NCBI Taxonomy" id="13191"/>
    <lineage>
        <taxon>Eukaryota</taxon>
        <taxon>Metazoa</taxon>
        <taxon>Ecdysozoa</taxon>
        <taxon>Arthropoda</taxon>
        <taxon>Hexapoda</taxon>
        <taxon>Insecta</taxon>
        <taxon>Pterygota</taxon>
        <taxon>Neoptera</taxon>
        <taxon>Endopterygota</taxon>
        <taxon>Lepidoptera</taxon>
        <taxon>Glossata</taxon>
        <taxon>Ditrysia</taxon>
        <taxon>Gelechioidea</taxon>
        <taxon>Gelechiidae</taxon>
        <taxon>Apatetrinae</taxon>
        <taxon>Pectinophora</taxon>
    </lineage>
</organism>
<sequence length="166" mass="19185">DTLQPSMADIVKRPASGFENKHNKEWTLVQRKKYKNRFAGQTGKAASQLDMKFKAAHSKIPLFISNVDKDASETDICEYIQSKTQEKVQLEKIIMKKEKSYNSFKLFVSSNKLTTFLDDSFWPDGIRFRKYIHFRKRSLDHEAKHKQIVSNSSNNNTGINGAHQTN</sequence>